<name>A0ABV9S938_9PSEU</name>
<dbReference type="Proteomes" id="UP001595859">
    <property type="component" value="Unassembled WGS sequence"/>
</dbReference>
<dbReference type="InterPro" id="IPR008948">
    <property type="entry name" value="L-Aspartase-like"/>
</dbReference>
<dbReference type="SUPFAM" id="SSF48557">
    <property type="entry name" value="L-aspartase-like"/>
    <property type="match status" value="1"/>
</dbReference>
<gene>
    <name evidence="2" type="ORF">ACFPCV_28045</name>
</gene>
<dbReference type="Gene3D" id="1.10.275.10">
    <property type="entry name" value="Fumarase/aspartase (N-terminal domain)"/>
    <property type="match status" value="1"/>
</dbReference>
<keyword evidence="3" id="KW-1185">Reference proteome</keyword>
<evidence type="ECO:0000313" key="3">
    <source>
        <dbReference type="Proteomes" id="UP001595859"/>
    </source>
</evidence>
<dbReference type="RefSeq" id="WP_378059367.1">
    <property type="nucleotide sequence ID" value="NZ_JBHSIS010000019.1"/>
</dbReference>
<evidence type="ECO:0000256" key="1">
    <source>
        <dbReference type="ARBA" id="ARBA00023239"/>
    </source>
</evidence>
<reference evidence="3" key="1">
    <citation type="journal article" date="2019" name="Int. J. Syst. Evol. Microbiol.">
        <title>The Global Catalogue of Microorganisms (GCM) 10K type strain sequencing project: providing services to taxonomists for standard genome sequencing and annotation.</title>
        <authorList>
            <consortium name="The Broad Institute Genomics Platform"/>
            <consortium name="The Broad Institute Genome Sequencing Center for Infectious Disease"/>
            <person name="Wu L."/>
            <person name="Ma J."/>
        </authorList>
    </citation>
    <scope>NUCLEOTIDE SEQUENCE [LARGE SCALE GENOMIC DNA]</scope>
    <source>
        <strain evidence="3">ZS-22-S1</strain>
    </source>
</reference>
<organism evidence="2 3">
    <name type="scientific">Actinophytocola glycyrrhizae</name>
    <dbReference type="NCBI Taxonomy" id="2044873"/>
    <lineage>
        <taxon>Bacteria</taxon>
        <taxon>Bacillati</taxon>
        <taxon>Actinomycetota</taxon>
        <taxon>Actinomycetes</taxon>
        <taxon>Pseudonocardiales</taxon>
        <taxon>Pseudonocardiaceae</taxon>
    </lineage>
</organism>
<comment type="caution">
    <text evidence="2">The sequence shown here is derived from an EMBL/GenBank/DDBJ whole genome shotgun (WGS) entry which is preliminary data.</text>
</comment>
<protein>
    <submittedName>
        <fullName evidence="2">Uncharacterized protein</fullName>
    </submittedName>
</protein>
<sequence length="177" mass="19119">MPRQRADIRLAGETPVEKGVAVPLTGRIGGVPGAALRELVLEPQFAHDVTHLLPHYVQVEKVLLAEYARMGVLDAEQVEQIATVLGSVTGDSLVADSAGNLSDVALALERHVTARCAAPSWHVDRSRNDLQACVQLITRGHSSECTGGGWKVASSQRRVTMRQFCPETNQSSKTLCR</sequence>
<keyword evidence="1" id="KW-0456">Lyase</keyword>
<evidence type="ECO:0000313" key="2">
    <source>
        <dbReference type="EMBL" id="MFC4857368.1"/>
    </source>
</evidence>
<dbReference type="InterPro" id="IPR024083">
    <property type="entry name" value="Fumarase/histidase_N"/>
</dbReference>
<accession>A0ABV9S938</accession>
<dbReference type="EMBL" id="JBHSIS010000019">
    <property type="protein sequence ID" value="MFC4857368.1"/>
    <property type="molecule type" value="Genomic_DNA"/>
</dbReference>
<proteinExistence type="predicted"/>